<dbReference type="Gene3D" id="3.40.50.150">
    <property type="entry name" value="Vaccinia Virus protein VP39"/>
    <property type="match status" value="1"/>
</dbReference>
<sequence>MSEAILGELRKKARDLGIELDKPSPARVYDAGLGGTHNYAIDRAFLDQQLTALPDLALMMRWNRAWVGRAVRFAIEQGVRQFVDIGSGLPTQGNIHEVADIVARGEATVVYVDNDPIVQAHSDLLLAADADPARHRAVCGSFFDYDDVWEQVLATHVIDPAEPVCLVLAAVLHFMPPNTRPEVPLAFYRDQLPPGSLLALSHAADVDDPAWQQVANNYKTKATLPGHLRKEEEIKPFFGDFELVEPGLTWITAWRPDDTTDRPTPEFRSRGLAGVGCKVASEPAQS</sequence>
<dbReference type="EMBL" id="BSTI01000021">
    <property type="protein sequence ID" value="GLY70163.1"/>
    <property type="molecule type" value="Genomic_DNA"/>
</dbReference>
<keyword evidence="2" id="KW-1185">Reference proteome</keyword>
<dbReference type="SUPFAM" id="SSF53335">
    <property type="entry name" value="S-adenosyl-L-methionine-dependent methyltransferases"/>
    <property type="match status" value="1"/>
</dbReference>
<comment type="caution">
    <text evidence="1">The sequence shown here is derived from an EMBL/GenBank/DDBJ whole genome shotgun (WGS) entry which is preliminary data.</text>
</comment>
<protein>
    <recommendedName>
        <fullName evidence="3">S-adenosyl methyltransferase</fullName>
    </recommendedName>
</protein>
<dbReference type="Pfam" id="PF04672">
    <property type="entry name" value="Methyltransf_19"/>
    <property type="match status" value="1"/>
</dbReference>
<dbReference type="RefSeq" id="WP_285489517.1">
    <property type="nucleotide sequence ID" value="NZ_BSTI01000021.1"/>
</dbReference>
<gene>
    <name evidence="1" type="ORF">Atai01_67820</name>
</gene>
<evidence type="ECO:0000313" key="1">
    <source>
        <dbReference type="EMBL" id="GLY70163.1"/>
    </source>
</evidence>
<evidence type="ECO:0008006" key="3">
    <source>
        <dbReference type="Google" id="ProtNLM"/>
    </source>
</evidence>
<name>A0A9W6VFZ1_9PSEU</name>
<accession>A0A9W6VFZ1</accession>
<dbReference type="Proteomes" id="UP001165136">
    <property type="component" value="Unassembled WGS sequence"/>
</dbReference>
<evidence type="ECO:0000313" key="2">
    <source>
        <dbReference type="Proteomes" id="UP001165136"/>
    </source>
</evidence>
<dbReference type="InterPro" id="IPR006764">
    <property type="entry name" value="SAM_dep_MeTrfase_SAV2177_type"/>
</dbReference>
<dbReference type="AlphaFoldDB" id="A0A9W6VFZ1"/>
<organism evidence="1 2">
    <name type="scientific">Amycolatopsis taiwanensis</name>
    <dbReference type="NCBI Taxonomy" id="342230"/>
    <lineage>
        <taxon>Bacteria</taxon>
        <taxon>Bacillati</taxon>
        <taxon>Actinomycetota</taxon>
        <taxon>Actinomycetes</taxon>
        <taxon>Pseudonocardiales</taxon>
        <taxon>Pseudonocardiaceae</taxon>
        <taxon>Amycolatopsis</taxon>
    </lineage>
</organism>
<dbReference type="PIRSF" id="PIRSF017393">
    <property type="entry name" value="MTase_SAV2177"/>
    <property type="match status" value="1"/>
</dbReference>
<reference evidence="1" key="1">
    <citation type="submission" date="2023-03" db="EMBL/GenBank/DDBJ databases">
        <title>Amycolatopsis taiwanensis NBRC 103393.</title>
        <authorList>
            <person name="Ichikawa N."/>
            <person name="Sato H."/>
            <person name="Tonouchi N."/>
        </authorList>
    </citation>
    <scope>NUCLEOTIDE SEQUENCE</scope>
    <source>
        <strain evidence="1">NBRC 103393</strain>
    </source>
</reference>
<dbReference type="InterPro" id="IPR029063">
    <property type="entry name" value="SAM-dependent_MTases_sf"/>
</dbReference>
<proteinExistence type="predicted"/>